<evidence type="ECO:0000259" key="2">
    <source>
        <dbReference type="Pfam" id="PF03067"/>
    </source>
</evidence>
<dbReference type="InterPro" id="IPR004302">
    <property type="entry name" value="Cellulose/chitin-bd_N"/>
</dbReference>
<sequence>MNHSLLITVIFILIQLFHYIEGHGMVLEPVARGSRWRFNESAPRNYNDAELYCGGRTVQWNQNNGKCGICGDNFADSRPRRHEIGGEFGEPVIVGVYKRKSILTSRIDITANHKGKFWFELCNMDGRKNEAEECFNTKMVTKFDEEFWYLKSNESKIFDVELKVPDMKCQHCIFRWNWSTGNNWGDCGNGTGAVGCGNQEHFRTCSDISIL</sequence>
<accession>A0A336LYJ2</accession>
<reference evidence="3" key="1">
    <citation type="submission" date="2018-07" db="EMBL/GenBank/DDBJ databases">
        <authorList>
            <person name="Quirk P.G."/>
            <person name="Krulwich T.A."/>
        </authorList>
    </citation>
    <scope>NUCLEOTIDE SEQUENCE</scope>
</reference>
<protein>
    <submittedName>
        <fullName evidence="3">CSON004461 protein</fullName>
    </submittedName>
</protein>
<evidence type="ECO:0000313" key="3">
    <source>
        <dbReference type="EMBL" id="SSX21327.1"/>
    </source>
</evidence>
<proteinExistence type="predicted"/>
<gene>
    <name evidence="3" type="primary">CSON004461</name>
</gene>
<feature type="signal peptide" evidence="1">
    <location>
        <begin position="1"/>
        <end position="22"/>
    </location>
</feature>
<dbReference type="OMA" id="NTISIME"/>
<dbReference type="VEuPathDB" id="VectorBase:CSON004461"/>
<evidence type="ECO:0000256" key="1">
    <source>
        <dbReference type="SAM" id="SignalP"/>
    </source>
</evidence>
<name>A0A336LYJ2_CULSO</name>
<keyword evidence="1" id="KW-0732">Signal</keyword>
<dbReference type="EMBL" id="UFQT01000187">
    <property type="protein sequence ID" value="SSX21327.1"/>
    <property type="molecule type" value="Genomic_DNA"/>
</dbReference>
<feature type="domain" description="Chitin-binding type-4" evidence="2">
    <location>
        <begin position="23"/>
        <end position="208"/>
    </location>
</feature>
<dbReference type="Pfam" id="PF03067">
    <property type="entry name" value="LPMO_10"/>
    <property type="match status" value="1"/>
</dbReference>
<dbReference type="AlphaFoldDB" id="A0A336LYJ2"/>
<organism evidence="3">
    <name type="scientific">Culicoides sonorensis</name>
    <name type="common">Biting midge</name>
    <dbReference type="NCBI Taxonomy" id="179676"/>
    <lineage>
        <taxon>Eukaryota</taxon>
        <taxon>Metazoa</taxon>
        <taxon>Ecdysozoa</taxon>
        <taxon>Arthropoda</taxon>
        <taxon>Hexapoda</taxon>
        <taxon>Insecta</taxon>
        <taxon>Pterygota</taxon>
        <taxon>Neoptera</taxon>
        <taxon>Endopterygota</taxon>
        <taxon>Diptera</taxon>
        <taxon>Nematocera</taxon>
        <taxon>Chironomoidea</taxon>
        <taxon>Ceratopogonidae</taxon>
        <taxon>Ceratopogoninae</taxon>
        <taxon>Culicoides</taxon>
        <taxon>Monoculicoides</taxon>
    </lineage>
</organism>
<feature type="chain" id="PRO_5016261225" evidence="1">
    <location>
        <begin position="23"/>
        <end position="211"/>
    </location>
</feature>